<organism evidence="1 2">
    <name type="scientific">Diphasiastrum complanatum</name>
    <name type="common">Issler's clubmoss</name>
    <name type="synonym">Lycopodium complanatum</name>
    <dbReference type="NCBI Taxonomy" id="34168"/>
    <lineage>
        <taxon>Eukaryota</taxon>
        <taxon>Viridiplantae</taxon>
        <taxon>Streptophyta</taxon>
        <taxon>Embryophyta</taxon>
        <taxon>Tracheophyta</taxon>
        <taxon>Lycopodiopsida</taxon>
        <taxon>Lycopodiales</taxon>
        <taxon>Lycopodiaceae</taxon>
        <taxon>Lycopodioideae</taxon>
        <taxon>Diphasiastrum</taxon>
    </lineage>
</organism>
<protein>
    <submittedName>
        <fullName evidence="1">Uncharacterized protein</fullName>
    </submittedName>
</protein>
<dbReference type="EMBL" id="CM055092">
    <property type="protein sequence ID" value="KAJ7568254.1"/>
    <property type="molecule type" value="Genomic_DNA"/>
</dbReference>
<accession>A0ACC2EP02</accession>
<name>A0ACC2EP02_DIPCM</name>
<keyword evidence="2" id="KW-1185">Reference proteome</keyword>
<gene>
    <name evidence="1" type="ORF">O6H91_01G025000</name>
</gene>
<dbReference type="Proteomes" id="UP001162992">
    <property type="component" value="Chromosome 1"/>
</dbReference>
<proteinExistence type="predicted"/>
<evidence type="ECO:0000313" key="1">
    <source>
        <dbReference type="EMBL" id="KAJ7568254.1"/>
    </source>
</evidence>
<evidence type="ECO:0000313" key="2">
    <source>
        <dbReference type="Proteomes" id="UP001162992"/>
    </source>
</evidence>
<comment type="caution">
    <text evidence="1">The sequence shown here is derived from an EMBL/GenBank/DDBJ whole genome shotgun (WGS) entry which is preliminary data.</text>
</comment>
<sequence length="378" mass="42568">MMEKQAPDLSAPLQLPPGFRFHPTDEELVVHYLSRKAASKPFPIPIIAELDLYKFDPWDLPEKALIGEQEWYFFSPRDRKYPNGARPNRAAASGYWKATGTDKPIHGTAGGFQKVGVKKALVFYKGKAPRGLKTNWIMHEYRLTDSCGKPSNTRKKGSLRLDDWVLCRIYKRTIGSSKPLLEPKAEGEESQSCLEDVLASLPDIDDSKLFLPRLGSFQSMMDQDEPIVNIFMSKHDTLEENFRRSETGSIKSSFFPQTMPNSSGMDSSNLQHSTSIHSSANHPQGSWQSDPSLRPDQARHLRTQISAKFSDISQDMGSVLRKIVNFDSTEDEEQSTCRSTVWQAGETTAGTEQWLGFSMSHHHLIFKQCPCPPLSIST</sequence>
<reference evidence="2" key="1">
    <citation type="journal article" date="2024" name="Proc. Natl. Acad. Sci. U.S.A.">
        <title>Extraordinary preservation of gene collinearity over three hundred million years revealed in homosporous lycophytes.</title>
        <authorList>
            <person name="Li C."/>
            <person name="Wickell D."/>
            <person name="Kuo L.Y."/>
            <person name="Chen X."/>
            <person name="Nie B."/>
            <person name="Liao X."/>
            <person name="Peng D."/>
            <person name="Ji J."/>
            <person name="Jenkins J."/>
            <person name="Williams M."/>
            <person name="Shu S."/>
            <person name="Plott C."/>
            <person name="Barry K."/>
            <person name="Rajasekar S."/>
            <person name="Grimwood J."/>
            <person name="Han X."/>
            <person name="Sun S."/>
            <person name="Hou Z."/>
            <person name="He W."/>
            <person name="Dai G."/>
            <person name="Sun C."/>
            <person name="Schmutz J."/>
            <person name="Leebens-Mack J.H."/>
            <person name="Li F.W."/>
            <person name="Wang L."/>
        </authorList>
    </citation>
    <scope>NUCLEOTIDE SEQUENCE [LARGE SCALE GENOMIC DNA]</scope>
    <source>
        <strain evidence="2">cv. PW_Plant_1</strain>
    </source>
</reference>